<sequence>MLAFDHLVIASKNPEKTFEEAKEKHQWKGAKGGHHEPWGTYNYLSHFRNNSYIEWIGIEDYEKAFTSDNPLIQHLARSIDERDGRPIHFALRTNDMDAILREWETKRVAYSGPFPGSRKKADGTMLKWRMLFPEGPTVETLLPFLIEWDGDNQPGDLNDLESTHVNMGVESLEKAADLFQLYYPLGTQQSESGKIKWQLENGSLSLDGRKGIRAEFGGVHLS</sequence>
<dbReference type="Proteomes" id="UP001596990">
    <property type="component" value="Unassembled WGS sequence"/>
</dbReference>
<dbReference type="Pfam" id="PF13468">
    <property type="entry name" value="Glyoxalase_3"/>
    <property type="match status" value="1"/>
</dbReference>
<dbReference type="EMBL" id="JBHTKL010000002">
    <property type="protein sequence ID" value="MFD1019296.1"/>
    <property type="molecule type" value="Genomic_DNA"/>
</dbReference>
<dbReference type="InterPro" id="IPR025870">
    <property type="entry name" value="Glyoxalase-like_dom"/>
</dbReference>
<name>A0ABW3L1Q2_9BACI</name>
<evidence type="ECO:0000313" key="3">
    <source>
        <dbReference type="Proteomes" id="UP001596990"/>
    </source>
</evidence>
<dbReference type="InterPro" id="IPR029068">
    <property type="entry name" value="Glyas_Bleomycin-R_OHBP_Dase"/>
</dbReference>
<dbReference type="RefSeq" id="WP_386058905.1">
    <property type="nucleotide sequence ID" value="NZ_JBHTKL010000002.1"/>
</dbReference>
<evidence type="ECO:0000313" key="2">
    <source>
        <dbReference type="EMBL" id="MFD1019296.1"/>
    </source>
</evidence>
<dbReference type="SUPFAM" id="SSF54593">
    <property type="entry name" value="Glyoxalase/Bleomycin resistance protein/Dihydroxybiphenyl dioxygenase"/>
    <property type="match status" value="1"/>
</dbReference>
<dbReference type="Gene3D" id="3.10.180.10">
    <property type="entry name" value="2,3-Dihydroxybiphenyl 1,2-Dioxygenase, domain 1"/>
    <property type="match status" value="1"/>
</dbReference>
<reference evidence="3" key="1">
    <citation type="journal article" date="2019" name="Int. J. Syst. Evol. Microbiol.">
        <title>The Global Catalogue of Microorganisms (GCM) 10K type strain sequencing project: providing services to taxonomists for standard genome sequencing and annotation.</title>
        <authorList>
            <consortium name="The Broad Institute Genomics Platform"/>
            <consortium name="The Broad Institute Genome Sequencing Center for Infectious Disease"/>
            <person name="Wu L."/>
            <person name="Ma J."/>
        </authorList>
    </citation>
    <scope>NUCLEOTIDE SEQUENCE [LARGE SCALE GENOMIC DNA]</scope>
    <source>
        <strain evidence="3">CCUG 56607</strain>
    </source>
</reference>
<gene>
    <name evidence="2" type="ORF">ACFQ2J_08820</name>
</gene>
<organism evidence="2 3">
    <name type="scientific">Thalassobacillus hwangdonensis</name>
    <dbReference type="NCBI Taxonomy" id="546108"/>
    <lineage>
        <taxon>Bacteria</taxon>
        <taxon>Bacillati</taxon>
        <taxon>Bacillota</taxon>
        <taxon>Bacilli</taxon>
        <taxon>Bacillales</taxon>
        <taxon>Bacillaceae</taxon>
        <taxon>Thalassobacillus</taxon>
    </lineage>
</organism>
<evidence type="ECO:0000259" key="1">
    <source>
        <dbReference type="Pfam" id="PF13468"/>
    </source>
</evidence>
<proteinExistence type="predicted"/>
<feature type="domain" description="Glyoxalase-like" evidence="1">
    <location>
        <begin position="4"/>
        <end position="169"/>
    </location>
</feature>
<dbReference type="PANTHER" id="PTHR40265">
    <property type="entry name" value="BLL2707 PROTEIN"/>
    <property type="match status" value="1"/>
</dbReference>
<comment type="caution">
    <text evidence="2">The sequence shown here is derived from an EMBL/GenBank/DDBJ whole genome shotgun (WGS) entry which is preliminary data.</text>
</comment>
<dbReference type="PANTHER" id="PTHR40265:SF1">
    <property type="entry name" value="GLYOXALASE-LIKE DOMAIN-CONTAINING PROTEIN"/>
    <property type="match status" value="1"/>
</dbReference>
<accession>A0ABW3L1Q2</accession>
<keyword evidence="3" id="KW-1185">Reference proteome</keyword>
<protein>
    <submittedName>
        <fullName evidence="2">VOC family protein</fullName>
    </submittedName>
</protein>